<dbReference type="RefSeq" id="XP_001743121.1">
    <property type="nucleotide sequence ID" value="XM_001743069.1"/>
</dbReference>
<dbReference type="GeneID" id="5888324"/>
<organism evidence="1 2">
    <name type="scientific">Monosiga brevicollis</name>
    <name type="common">Choanoflagellate</name>
    <dbReference type="NCBI Taxonomy" id="81824"/>
    <lineage>
        <taxon>Eukaryota</taxon>
        <taxon>Choanoflagellata</taxon>
        <taxon>Craspedida</taxon>
        <taxon>Salpingoecidae</taxon>
        <taxon>Monosiga</taxon>
    </lineage>
</organism>
<accession>A9UST7</accession>
<dbReference type="Proteomes" id="UP000001357">
    <property type="component" value="Unassembled WGS sequence"/>
</dbReference>
<dbReference type="EMBL" id="CH991544">
    <property type="protein sequence ID" value="EDQ91835.1"/>
    <property type="molecule type" value="Genomic_DNA"/>
</dbReference>
<dbReference type="InParanoid" id="A9UST7"/>
<evidence type="ECO:0000313" key="2">
    <source>
        <dbReference type="Proteomes" id="UP000001357"/>
    </source>
</evidence>
<protein>
    <submittedName>
        <fullName evidence="1">Uncharacterized protein</fullName>
    </submittedName>
</protein>
<dbReference type="KEGG" id="mbr:MONBRDRAFT_23034"/>
<reference evidence="1 2" key="1">
    <citation type="journal article" date="2008" name="Nature">
        <title>The genome of the choanoflagellate Monosiga brevicollis and the origin of metazoans.</title>
        <authorList>
            <consortium name="JGI Sequencing"/>
            <person name="King N."/>
            <person name="Westbrook M.J."/>
            <person name="Young S.L."/>
            <person name="Kuo A."/>
            <person name="Abedin M."/>
            <person name="Chapman J."/>
            <person name="Fairclough S."/>
            <person name="Hellsten U."/>
            <person name="Isogai Y."/>
            <person name="Letunic I."/>
            <person name="Marr M."/>
            <person name="Pincus D."/>
            <person name="Putnam N."/>
            <person name="Rokas A."/>
            <person name="Wright K.J."/>
            <person name="Zuzow R."/>
            <person name="Dirks W."/>
            <person name="Good M."/>
            <person name="Goodstein D."/>
            <person name="Lemons D."/>
            <person name="Li W."/>
            <person name="Lyons J.B."/>
            <person name="Morris A."/>
            <person name="Nichols S."/>
            <person name="Richter D.J."/>
            <person name="Salamov A."/>
            <person name="Bork P."/>
            <person name="Lim W.A."/>
            <person name="Manning G."/>
            <person name="Miller W.T."/>
            <person name="McGinnis W."/>
            <person name="Shapiro H."/>
            <person name="Tjian R."/>
            <person name="Grigoriev I.V."/>
            <person name="Rokhsar D."/>
        </authorList>
    </citation>
    <scope>NUCLEOTIDE SEQUENCE [LARGE SCALE GENOMIC DNA]</scope>
    <source>
        <strain evidence="2">MX1 / ATCC 50154</strain>
    </source>
</reference>
<gene>
    <name evidence="1" type="ORF">MONBRDRAFT_23034</name>
</gene>
<name>A9UST7_MONBE</name>
<keyword evidence="2" id="KW-1185">Reference proteome</keyword>
<proteinExistence type="predicted"/>
<evidence type="ECO:0000313" key="1">
    <source>
        <dbReference type="EMBL" id="EDQ91835.1"/>
    </source>
</evidence>
<sequence length="162" mass="18042">MPGLEELTMRLQTAFGSRYENYSQLVAGFLHGQVSPEAWSEQIGEFVGESPLLVALHNEYILALLDQQEAIESPNVMPTSLAHLADHEARDAAEEEALAQQAAQAWRPPMLVESLRELNLLEVVLYAAEAGLNGTPHLTDTLQREWNHTTYWSASKHAHARS</sequence>
<dbReference type="AlphaFoldDB" id="A9UST7"/>